<dbReference type="SUPFAM" id="SSF49599">
    <property type="entry name" value="TRAF domain-like"/>
    <property type="match status" value="1"/>
</dbReference>
<protein>
    <recommendedName>
        <fullName evidence="4">MATH domain-containing protein</fullName>
    </recommendedName>
</protein>
<accession>A0A5J9UK41</accession>
<dbReference type="Gramene" id="TVU24163">
    <property type="protein sequence ID" value="TVU24163"/>
    <property type="gene ID" value="EJB05_26564"/>
</dbReference>
<evidence type="ECO:0000256" key="1">
    <source>
        <dbReference type="SAM" id="Phobius"/>
    </source>
</evidence>
<dbReference type="CDD" id="cd00121">
    <property type="entry name" value="MATH"/>
    <property type="match status" value="1"/>
</dbReference>
<feature type="transmembrane region" description="Helical" evidence="1">
    <location>
        <begin position="155"/>
        <end position="176"/>
    </location>
</feature>
<dbReference type="InterPro" id="IPR008974">
    <property type="entry name" value="TRAF-like"/>
</dbReference>
<dbReference type="Proteomes" id="UP000324897">
    <property type="component" value="Chromosome 2"/>
</dbReference>
<keyword evidence="1" id="KW-1133">Transmembrane helix</keyword>
<evidence type="ECO:0000313" key="2">
    <source>
        <dbReference type="EMBL" id="TVU24163.1"/>
    </source>
</evidence>
<evidence type="ECO:0008006" key="4">
    <source>
        <dbReference type="Google" id="ProtNLM"/>
    </source>
</evidence>
<dbReference type="InterPro" id="IPR002083">
    <property type="entry name" value="MATH/TRAF_dom"/>
</dbReference>
<gene>
    <name evidence="2" type="ORF">EJB05_26564</name>
</gene>
<evidence type="ECO:0000313" key="3">
    <source>
        <dbReference type="Proteomes" id="UP000324897"/>
    </source>
</evidence>
<keyword evidence="1" id="KW-0472">Membrane</keyword>
<comment type="caution">
    <text evidence="2">The sequence shown here is derived from an EMBL/GenBank/DDBJ whole genome shotgun (WGS) entry which is preliminary data.</text>
</comment>
<reference evidence="2 3" key="1">
    <citation type="journal article" date="2019" name="Sci. Rep.">
        <title>A high-quality genome of Eragrostis curvula grass provides insights into Poaceae evolution and supports new strategies to enhance forage quality.</title>
        <authorList>
            <person name="Carballo J."/>
            <person name="Santos B.A.C.M."/>
            <person name="Zappacosta D."/>
            <person name="Garbus I."/>
            <person name="Selva J.P."/>
            <person name="Gallo C.A."/>
            <person name="Diaz A."/>
            <person name="Albertini E."/>
            <person name="Caccamo M."/>
            <person name="Echenique V."/>
        </authorList>
    </citation>
    <scope>NUCLEOTIDE SEQUENCE [LARGE SCALE GENOMIC DNA]</scope>
    <source>
        <strain evidence="3">cv. Victoria</strain>
        <tissue evidence="2">Leaf</tissue>
    </source>
</reference>
<keyword evidence="1" id="KW-0812">Transmembrane</keyword>
<dbReference type="Gene3D" id="2.60.210.10">
    <property type="entry name" value="Apoptosis, Tumor Necrosis Factor Receptor Associated Protein 2, Chain A"/>
    <property type="match status" value="1"/>
</dbReference>
<feature type="transmembrane region" description="Helical" evidence="1">
    <location>
        <begin position="183"/>
        <end position="201"/>
    </location>
</feature>
<feature type="transmembrane region" description="Helical" evidence="1">
    <location>
        <begin position="84"/>
        <end position="104"/>
    </location>
</feature>
<proteinExistence type="predicted"/>
<sequence>MMSRCALETVQGTHVFEIAGYSLLRGLGVGNCVESSTFSVGGYYWYVALDMNSLWSRKIQNHRRDTSLRSKHCNDQVSSRKVSWIAVVTSIQIILFYVLLRLLVPMYCHAVGARSGGDDEQPSSSARQQQQWEEDTDVSPMLLETPFADSGVQVFLAKPCFPLVFMVFVPLVTVVFERSQADVVAYALCLLNIIVMVIWLSPAPGAPSPPPSSSSAQR</sequence>
<dbReference type="EMBL" id="RWGY01000013">
    <property type="protein sequence ID" value="TVU24163.1"/>
    <property type="molecule type" value="Genomic_DNA"/>
</dbReference>
<name>A0A5J9UK41_9POAL</name>
<keyword evidence="3" id="KW-1185">Reference proteome</keyword>
<feature type="non-terminal residue" evidence="2">
    <location>
        <position position="1"/>
    </location>
</feature>
<organism evidence="2 3">
    <name type="scientific">Eragrostis curvula</name>
    <name type="common">weeping love grass</name>
    <dbReference type="NCBI Taxonomy" id="38414"/>
    <lineage>
        <taxon>Eukaryota</taxon>
        <taxon>Viridiplantae</taxon>
        <taxon>Streptophyta</taxon>
        <taxon>Embryophyta</taxon>
        <taxon>Tracheophyta</taxon>
        <taxon>Spermatophyta</taxon>
        <taxon>Magnoliopsida</taxon>
        <taxon>Liliopsida</taxon>
        <taxon>Poales</taxon>
        <taxon>Poaceae</taxon>
        <taxon>PACMAD clade</taxon>
        <taxon>Chloridoideae</taxon>
        <taxon>Eragrostideae</taxon>
        <taxon>Eragrostidinae</taxon>
        <taxon>Eragrostis</taxon>
    </lineage>
</organism>
<dbReference type="AlphaFoldDB" id="A0A5J9UK41"/>